<dbReference type="WBParaSite" id="PSAMB.scaffold463size50280.g6169.t1">
    <property type="protein sequence ID" value="PSAMB.scaffold463size50280.g6169.t1"/>
    <property type="gene ID" value="PSAMB.scaffold463size50280.g6169"/>
</dbReference>
<organism evidence="1 2">
    <name type="scientific">Plectus sambesii</name>
    <dbReference type="NCBI Taxonomy" id="2011161"/>
    <lineage>
        <taxon>Eukaryota</taxon>
        <taxon>Metazoa</taxon>
        <taxon>Ecdysozoa</taxon>
        <taxon>Nematoda</taxon>
        <taxon>Chromadorea</taxon>
        <taxon>Plectida</taxon>
        <taxon>Plectina</taxon>
        <taxon>Plectoidea</taxon>
        <taxon>Plectidae</taxon>
        <taxon>Plectus</taxon>
    </lineage>
</organism>
<dbReference type="AlphaFoldDB" id="A0A914WP71"/>
<evidence type="ECO:0000313" key="1">
    <source>
        <dbReference type="Proteomes" id="UP000887566"/>
    </source>
</evidence>
<evidence type="ECO:0000313" key="2">
    <source>
        <dbReference type="WBParaSite" id="PSAMB.scaffold463size50280.g6169.t1"/>
    </source>
</evidence>
<proteinExistence type="predicted"/>
<accession>A0A914WP71</accession>
<keyword evidence="1" id="KW-1185">Reference proteome</keyword>
<protein>
    <submittedName>
        <fullName evidence="2">Secreted protein</fullName>
    </submittedName>
</protein>
<dbReference type="Proteomes" id="UP000887566">
    <property type="component" value="Unplaced"/>
</dbReference>
<reference evidence="2" key="1">
    <citation type="submission" date="2022-11" db="UniProtKB">
        <authorList>
            <consortium name="WormBaseParasite"/>
        </authorList>
    </citation>
    <scope>IDENTIFICATION</scope>
</reference>
<name>A0A914WP71_9BILA</name>
<sequence length="106" mass="11281">MGSCVVVVRFVGRASCPIGPGLAVTIDARGRTAGPSTPFALAPPTAYASRQAHYDGPPTDFRLTGFGCFDVAFHSYPHAHLLTLTRRCSLDRKLAHSIPLQLCASL</sequence>